<feature type="compositionally biased region" description="Pro residues" evidence="1">
    <location>
        <begin position="134"/>
        <end position="148"/>
    </location>
</feature>
<evidence type="ECO:0000313" key="4">
    <source>
        <dbReference type="Proteomes" id="UP000000763"/>
    </source>
</evidence>
<accession>Q6ETB1</accession>
<reference evidence="4" key="1">
    <citation type="journal article" date="2005" name="Nature">
        <title>The map-based sequence of the rice genome.</title>
        <authorList>
            <consortium name="International rice genome sequencing project (IRGSP)"/>
            <person name="Matsumoto T."/>
            <person name="Wu J."/>
            <person name="Kanamori H."/>
            <person name="Katayose Y."/>
            <person name="Fujisawa M."/>
            <person name="Namiki N."/>
            <person name="Mizuno H."/>
            <person name="Yamamoto K."/>
            <person name="Antonio B.A."/>
            <person name="Baba T."/>
            <person name="Sakata K."/>
            <person name="Nagamura Y."/>
            <person name="Aoki H."/>
            <person name="Arikawa K."/>
            <person name="Arita K."/>
            <person name="Bito T."/>
            <person name="Chiden Y."/>
            <person name="Fujitsuka N."/>
            <person name="Fukunaka R."/>
            <person name="Hamada M."/>
            <person name="Harada C."/>
            <person name="Hayashi A."/>
            <person name="Hijishita S."/>
            <person name="Honda M."/>
            <person name="Hosokawa S."/>
            <person name="Ichikawa Y."/>
            <person name="Idonuma A."/>
            <person name="Iijima M."/>
            <person name="Ikeda M."/>
            <person name="Ikeno M."/>
            <person name="Ito K."/>
            <person name="Ito S."/>
            <person name="Ito T."/>
            <person name="Ito Y."/>
            <person name="Ito Y."/>
            <person name="Iwabuchi A."/>
            <person name="Kamiya K."/>
            <person name="Karasawa W."/>
            <person name="Kurita K."/>
            <person name="Katagiri S."/>
            <person name="Kikuta A."/>
            <person name="Kobayashi H."/>
            <person name="Kobayashi N."/>
            <person name="Machita K."/>
            <person name="Maehara T."/>
            <person name="Masukawa M."/>
            <person name="Mizubayashi T."/>
            <person name="Mukai Y."/>
            <person name="Nagasaki H."/>
            <person name="Nagata Y."/>
            <person name="Naito S."/>
            <person name="Nakashima M."/>
            <person name="Nakama Y."/>
            <person name="Nakamichi Y."/>
            <person name="Nakamura M."/>
            <person name="Meguro A."/>
            <person name="Negishi M."/>
            <person name="Ohta I."/>
            <person name="Ohta T."/>
            <person name="Okamoto M."/>
            <person name="Ono N."/>
            <person name="Saji S."/>
            <person name="Sakaguchi M."/>
            <person name="Sakai K."/>
            <person name="Shibata M."/>
            <person name="Shimokawa T."/>
            <person name="Song J."/>
            <person name="Takazaki Y."/>
            <person name="Terasawa K."/>
            <person name="Tsugane M."/>
            <person name="Tsuji K."/>
            <person name="Ueda S."/>
            <person name="Waki K."/>
            <person name="Yamagata H."/>
            <person name="Yamamoto M."/>
            <person name="Yamamoto S."/>
            <person name="Yamane H."/>
            <person name="Yoshiki S."/>
            <person name="Yoshihara R."/>
            <person name="Yukawa K."/>
            <person name="Zhong H."/>
            <person name="Yano M."/>
            <person name="Yuan Q."/>
            <person name="Ouyang S."/>
            <person name="Liu J."/>
            <person name="Jones K.M."/>
            <person name="Gansberger K."/>
            <person name="Moffat K."/>
            <person name="Hill J."/>
            <person name="Bera J."/>
            <person name="Fadrosh D."/>
            <person name="Jin S."/>
            <person name="Johri S."/>
            <person name="Kim M."/>
            <person name="Overton L."/>
            <person name="Reardon M."/>
            <person name="Tsitrin T."/>
            <person name="Vuong H."/>
            <person name="Weaver B."/>
            <person name="Ciecko A."/>
            <person name="Tallon L."/>
            <person name="Jackson J."/>
            <person name="Pai G."/>
            <person name="Aken S.V."/>
            <person name="Utterback T."/>
            <person name="Reidmuller S."/>
            <person name="Feldblyum T."/>
            <person name="Hsiao J."/>
            <person name="Zismann V."/>
            <person name="Iobst S."/>
            <person name="de Vazeille A.R."/>
            <person name="Buell C.R."/>
            <person name="Ying K."/>
            <person name="Li Y."/>
            <person name="Lu T."/>
            <person name="Huang Y."/>
            <person name="Zhao Q."/>
            <person name="Feng Q."/>
            <person name="Zhang L."/>
            <person name="Zhu J."/>
            <person name="Weng Q."/>
            <person name="Mu J."/>
            <person name="Lu Y."/>
            <person name="Fan D."/>
            <person name="Liu Y."/>
            <person name="Guan J."/>
            <person name="Zhang Y."/>
            <person name="Yu S."/>
            <person name="Liu X."/>
            <person name="Zhang Y."/>
            <person name="Hong G."/>
            <person name="Han B."/>
            <person name="Choisne N."/>
            <person name="Demange N."/>
            <person name="Orjeda G."/>
            <person name="Samain S."/>
            <person name="Cattolico L."/>
            <person name="Pelletier E."/>
            <person name="Couloux A."/>
            <person name="Segurens B."/>
            <person name="Wincker P."/>
            <person name="D'Hont A."/>
            <person name="Scarpelli C."/>
            <person name="Weissenbach J."/>
            <person name="Salanoubat M."/>
            <person name="Quetier F."/>
            <person name="Yu Y."/>
            <person name="Kim H.R."/>
            <person name="Rambo T."/>
            <person name="Currie J."/>
            <person name="Collura K."/>
            <person name="Luo M."/>
            <person name="Yang T."/>
            <person name="Ammiraju J.S.S."/>
            <person name="Engler F."/>
            <person name="Soderlund C."/>
            <person name="Wing R.A."/>
            <person name="Palmer L.E."/>
            <person name="de la Bastide M."/>
            <person name="Spiegel L."/>
            <person name="Nascimento L."/>
            <person name="Zutavern T."/>
            <person name="O'Shaughnessy A."/>
            <person name="Dike S."/>
            <person name="Dedhia N."/>
            <person name="Preston R."/>
            <person name="Balija V."/>
            <person name="McCombie W.R."/>
            <person name="Chow T."/>
            <person name="Chen H."/>
            <person name="Chung M."/>
            <person name="Chen C."/>
            <person name="Shaw J."/>
            <person name="Wu H."/>
            <person name="Hsiao K."/>
            <person name="Chao Y."/>
            <person name="Chu M."/>
            <person name="Cheng C."/>
            <person name="Hour A."/>
            <person name="Lee P."/>
            <person name="Lin S."/>
            <person name="Lin Y."/>
            <person name="Liou J."/>
            <person name="Liu S."/>
            <person name="Hsing Y."/>
            <person name="Raghuvanshi S."/>
            <person name="Mohanty A."/>
            <person name="Bharti A.K."/>
            <person name="Gaur A."/>
            <person name="Gupta V."/>
            <person name="Kumar D."/>
            <person name="Ravi V."/>
            <person name="Vij S."/>
            <person name="Kapur A."/>
            <person name="Khurana P."/>
            <person name="Khurana P."/>
            <person name="Khurana J.P."/>
            <person name="Tyagi A.K."/>
            <person name="Gaikwad K."/>
            <person name="Singh A."/>
            <person name="Dalal V."/>
            <person name="Srivastava S."/>
            <person name="Dixit A."/>
            <person name="Pal A.K."/>
            <person name="Ghazi I.A."/>
            <person name="Yadav M."/>
            <person name="Pandit A."/>
            <person name="Bhargava A."/>
            <person name="Sureshbabu K."/>
            <person name="Batra K."/>
            <person name="Sharma T.R."/>
            <person name="Mohapatra T."/>
            <person name="Singh N.K."/>
            <person name="Messing J."/>
            <person name="Nelson A.B."/>
            <person name="Fuks G."/>
            <person name="Kavchok S."/>
            <person name="Keizer G."/>
            <person name="Linton E."/>
            <person name="Llaca V."/>
            <person name="Song R."/>
            <person name="Tanyolac B."/>
            <person name="Young S."/>
            <person name="Ho-Il K."/>
            <person name="Hahn J.H."/>
            <person name="Sangsakoo G."/>
            <person name="Vanavichit A."/>
            <person name="de Mattos Luiz.A.T."/>
            <person name="Zimmer P.D."/>
            <person name="Malone G."/>
            <person name="Dellagostin O."/>
            <person name="de Oliveira A.C."/>
            <person name="Bevan M."/>
            <person name="Bancroft I."/>
            <person name="Minx P."/>
            <person name="Cordum H."/>
            <person name="Wilson R."/>
            <person name="Cheng Z."/>
            <person name="Jin W."/>
            <person name="Jiang J."/>
            <person name="Leong S.A."/>
            <person name="Iwama H."/>
            <person name="Gojobori T."/>
            <person name="Itoh T."/>
            <person name="Niimura Y."/>
            <person name="Fujii Y."/>
            <person name="Habara T."/>
            <person name="Sakai H."/>
            <person name="Sato Y."/>
            <person name="Wilson G."/>
            <person name="Kumar K."/>
            <person name="McCouch S."/>
            <person name="Juretic N."/>
            <person name="Hoen D."/>
            <person name="Wright S."/>
            <person name="Bruskiewich R."/>
            <person name="Bureau T."/>
            <person name="Miyao A."/>
            <person name="Hirochika H."/>
            <person name="Nishikawa T."/>
            <person name="Kadowaki K."/>
            <person name="Sugiura M."/>
            <person name="Burr B."/>
            <person name="Sasaki T."/>
        </authorList>
    </citation>
    <scope>NUCLEOTIDE SEQUENCE [LARGE SCALE GENOMIC DNA]</scope>
    <source>
        <strain evidence="4">cv. Nipponbare</strain>
    </source>
</reference>
<feature type="transmembrane region" description="Helical" evidence="2">
    <location>
        <begin position="27"/>
        <end position="46"/>
    </location>
</feature>
<proteinExistence type="predicted"/>
<organism evidence="3 4">
    <name type="scientific">Oryza sativa subsp. japonica</name>
    <name type="common">Rice</name>
    <dbReference type="NCBI Taxonomy" id="39947"/>
    <lineage>
        <taxon>Eukaryota</taxon>
        <taxon>Viridiplantae</taxon>
        <taxon>Streptophyta</taxon>
        <taxon>Embryophyta</taxon>
        <taxon>Tracheophyta</taxon>
        <taxon>Spermatophyta</taxon>
        <taxon>Magnoliopsida</taxon>
        <taxon>Liliopsida</taxon>
        <taxon>Poales</taxon>
        <taxon>Poaceae</taxon>
        <taxon>BOP clade</taxon>
        <taxon>Oryzoideae</taxon>
        <taxon>Oryzeae</taxon>
        <taxon>Oryzinae</taxon>
        <taxon>Oryza</taxon>
        <taxon>Oryza sativa</taxon>
    </lineage>
</organism>
<evidence type="ECO:0000313" key="3">
    <source>
        <dbReference type="EMBL" id="BAD28109.1"/>
    </source>
</evidence>
<feature type="region of interest" description="Disordered" evidence="1">
    <location>
        <begin position="132"/>
        <end position="157"/>
    </location>
</feature>
<keyword evidence="2" id="KW-0812">Transmembrane</keyword>
<keyword evidence="2" id="KW-0472">Membrane</keyword>
<reference evidence="4" key="2">
    <citation type="journal article" date="2008" name="Nucleic Acids Res.">
        <title>The rice annotation project database (RAP-DB): 2008 update.</title>
        <authorList>
            <consortium name="The rice annotation project (RAP)"/>
        </authorList>
    </citation>
    <scope>GENOME REANNOTATION</scope>
    <source>
        <strain evidence="4">cv. Nipponbare</strain>
    </source>
</reference>
<keyword evidence="2" id="KW-1133">Transmembrane helix</keyword>
<evidence type="ECO:0000256" key="2">
    <source>
        <dbReference type="SAM" id="Phobius"/>
    </source>
</evidence>
<dbReference type="Proteomes" id="UP000000763">
    <property type="component" value="Chromosome 2"/>
</dbReference>
<name>Q6ETB1_ORYSJ</name>
<feature type="region of interest" description="Disordered" evidence="1">
    <location>
        <begin position="82"/>
        <end position="103"/>
    </location>
</feature>
<dbReference type="EMBL" id="AP004855">
    <property type="protein sequence ID" value="BAD28109.1"/>
    <property type="molecule type" value="Genomic_DNA"/>
</dbReference>
<gene>
    <name evidence="3" type="primary">OJ1538_H05.40</name>
</gene>
<protein>
    <submittedName>
        <fullName evidence="3">Uncharacterized protein</fullName>
    </submittedName>
</protein>
<dbReference type="AlphaFoldDB" id="Q6ETB1"/>
<sequence length="157" mass="16764">MQQQDGSAVVLVVVPPVKLRRLRAVRCLFAMSIVSLLVGAMHRAGLAGQRSSNRAFLLSLANGAFLHPLSQDGSYVQATKRPSTASTHACEPGTMQATKHTPSDNRRVEVYLENGPPLDDEAVLPPLVLTFPDQSPPVEPPLPAPKPPLATAAEMLT</sequence>
<evidence type="ECO:0000256" key="1">
    <source>
        <dbReference type="SAM" id="MobiDB-lite"/>
    </source>
</evidence>